<evidence type="ECO:0000256" key="1">
    <source>
        <dbReference type="SAM" id="MobiDB-lite"/>
    </source>
</evidence>
<dbReference type="NCBIfam" id="NF033550">
    <property type="entry name" value="transpos_ISL3"/>
    <property type="match status" value="1"/>
</dbReference>
<evidence type="ECO:0000313" key="4">
    <source>
        <dbReference type="EMBL" id="MBF9071906.1"/>
    </source>
</evidence>
<organism evidence="4 5">
    <name type="scientific">Streptacidiphilus fuscans</name>
    <dbReference type="NCBI Taxonomy" id="2789292"/>
    <lineage>
        <taxon>Bacteria</taxon>
        <taxon>Bacillati</taxon>
        <taxon>Actinomycetota</taxon>
        <taxon>Actinomycetes</taxon>
        <taxon>Kitasatosporales</taxon>
        <taxon>Streptomycetaceae</taxon>
        <taxon>Streptacidiphilus</taxon>
    </lineage>
</organism>
<dbReference type="RefSeq" id="WP_196197060.1">
    <property type="nucleotide sequence ID" value="NZ_JADPRT010000013.1"/>
</dbReference>
<name>A0A931B857_9ACTN</name>
<dbReference type="PANTHER" id="PTHR33498">
    <property type="entry name" value="TRANSPOSASE FOR INSERTION SEQUENCE ELEMENT IS1557"/>
    <property type="match status" value="1"/>
</dbReference>
<sequence>MCAIEDVLFPGLDVQVEQLRLGDGLVEVEAAACGRPPICPDCGATGRRVHSSYWRTLADRPVGGAATSVRLRVRRFFCDRSRCRRRTFVEQVEDLTRRHERSTSGLRTWLAVVAAELGGRPAARLCRKLKVIAGRTRLLRLLQAPVVPERAPRVLGVDDFALRKRTSYATVLVDIEASRIIDVIPGRDSEALAAWLAAHPGAEVVCRDRAGAYSKAVRQEAPNALEVADRFHLLMNLTDVLEKVGHEHRSCLRKHAEQEARLAAPPEQVPLFHYPQTALLERIRHWHADVHQLHEQGLTVAAIARRLDLHWATVNKYVKTPLEDLLAAGANRRPDGVLDSFKAYLLQRQGELGTDATSSRLYRELRERGYHGSYRTVRRYVMKLADGHADPVNTKVPTPTTIAAWITRPREQLAQADSDALLWVRLACPDLARACDLAWAFLEMARYLRGNLLLEWIREAERDAPAPLRSFASYLRQDLAAVTAGLTPRMELRQGRGPRQPHQDDQEDDVRPRDLPAPPPTPARSTLIIHATAARPLKIVMRLPLSMSTLVQQDGPLELSSGPC</sequence>
<dbReference type="EMBL" id="JADPRT010000013">
    <property type="protein sequence ID" value="MBF9071906.1"/>
    <property type="molecule type" value="Genomic_DNA"/>
</dbReference>
<dbReference type="PANTHER" id="PTHR33498:SF1">
    <property type="entry name" value="TRANSPOSASE FOR INSERTION SEQUENCE ELEMENT IS1557"/>
    <property type="match status" value="1"/>
</dbReference>
<dbReference type="InterPro" id="IPR002560">
    <property type="entry name" value="Transposase_DDE"/>
</dbReference>
<dbReference type="InterPro" id="IPR047951">
    <property type="entry name" value="Transpos_ISL3"/>
</dbReference>
<evidence type="ECO:0000259" key="2">
    <source>
        <dbReference type="Pfam" id="PF01610"/>
    </source>
</evidence>
<dbReference type="SUPFAM" id="SSF46689">
    <property type="entry name" value="Homeodomain-like"/>
    <property type="match status" value="1"/>
</dbReference>
<dbReference type="InterPro" id="IPR009057">
    <property type="entry name" value="Homeodomain-like_sf"/>
</dbReference>
<dbReference type="InterPro" id="IPR029261">
    <property type="entry name" value="Transposase_Znf"/>
</dbReference>
<keyword evidence="5" id="KW-1185">Reference proteome</keyword>
<evidence type="ECO:0000259" key="3">
    <source>
        <dbReference type="Pfam" id="PF14690"/>
    </source>
</evidence>
<reference evidence="4" key="1">
    <citation type="submission" date="2020-11" db="EMBL/GenBank/DDBJ databases">
        <title>Isolation and identification of active actinomycetes.</title>
        <authorList>
            <person name="Yu B."/>
        </authorList>
    </citation>
    <scope>NUCLEOTIDE SEQUENCE</scope>
    <source>
        <strain evidence="4">NEAU-YB345</strain>
    </source>
</reference>
<feature type="compositionally biased region" description="Basic and acidic residues" evidence="1">
    <location>
        <begin position="501"/>
        <end position="514"/>
    </location>
</feature>
<gene>
    <name evidence="4" type="ORF">I2501_28175</name>
</gene>
<dbReference type="Pfam" id="PF14690">
    <property type="entry name" value="Zn_ribbon_ISL3"/>
    <property type="match status" value="1"/>
</dbReference>
<feature type="region of interest" description="Disordered" evidence="1">
    <location>
        <begin position="486"/>
        <end position="528"/>
    </location>
</feature>
<feature type="domain" description="Transposase IS204/IS1001/IS1096/IS1165 DDE" evidence="2">
    <location>
        <begin position="155"/>
        <end position="257"/>
    </location>
</feature>
<comment type="caution">
    <text evidence="4">The sequence shown here is derived from an EMBL/GenBank/DDBJ whole genome shotgun (WGS) entry which is preliminary data.</text>
</comment>
<accession>A0A931B857</accession>
<evidence type="ECO:0000313" key="5">
    <source>
        <dbReference type="Proteomes" id="UP000657385"/>
    </source>
</evidence>
<dbReference type="AlphaFoldDB" id="A0A931B857"/>
<dbReference type="Proteomes" id="UP000657385">
    <property type="component" value="Unassembled WGS sequence"/>
</dbReference>
<proteinExistence type="predicted"/>
<dbReference type="Pfam" id="PF01610">
    <property type="entry name" value="DDE_Tnp_ISL3"/>
    <property type="match status" value="1"/>
</dbReference>
<feature type="domain" description="Transposase IS204/IS1001/IS1096/IS1165 zinc-finger" evidence="3">
    <location>
        <begin position="35"/>
        <end position="79"/>
    </location>
</feature>
<protein>
    <submittedName>
        <fullName evidence="4">ISL3 family transposase</fullName>
    </submittedName>
</protein>